<dbReference type="InterPro" id="IPR022267">
    <property type="entry name" value="Asp2"/>
</dbReference>
<keyword evidence="2" id="KW-1185">Reference proteome</keyword>
<dbReference type="Proteomes" id="UP000680132">
    <property type="component" value="Unassembled WGS sequence"/>
</dbReference>
<dbReference type="InterPro" id="IPR029058">
    <property type="entry name" value="AB_hydrolase_fold"/>
</dbReference>
<dbReference type="SUPFAM" id="SSF53474">
    <property type="entry name" value="alpha/beta-Hydrolases"/>
    <property type="match status" value="1"/>
</dbReference>
<organism evidence="1 2">
    <name type="scientific">Microbacterium stercoris</name>
    <dbReference type="NCBI Taxonomy" id="2820289"/>
    <lineage>
        <taxon>Bacteria</taxon>
        <taxon>Bacillati</taxon>
        <taxon>Actinomycetota</taxon>
        <taxon>Actinomycetes</taxon>
        <taxon>Micrococcales</taxon>
        <taxon>Microbacteriaceae</taxon>
        <taxon>Microbacterium</taxon>
    </lineage>
</organism>
<reference evidence="1" key="1">
    <citation type="submission" date="2021-03" db="EMBL/GenBank/DDBJ databases">
        <title>Microbacterium sp. nov., a novel actinobacterium isolated from cow dung.</title>
        <authorList>
            <person name="Zhang L."/>
        </authorList>
    </citation>
    <scope>NUCLEOTIDE SEQUENCE</scope>
    <source>
        <strain evidence="1">NEAU-LLB</strain>
    </source>
</reference>
<gene>
    <name evidence="1" type="primary">asp2</name>
    <name evidence="1" type="ORF">J5V96_01625</name>
</gene>
<dbReference type="NCBIfam" id="TIGR03712">
    <property type="entry name" value="acc_sec_asp2"/>
    <property type="match status" value="1"/>
</dbReference>
<dbReference type="RefSeq" id="WP_208499898.1">
    <property type="nucleotide sequence ID" value="NZ_JAGFOA010000001.1"/>
</dbReference>
<sequence>MRVLQIGRDDWSAAARIPSGVSWEFVDAGSEAGFDPALIGRVDVTILDAPCEPRHLQAVAKVITPHTLLVERNVASGSDEVLARLLSQKAAVVQDMDDRQALIDLLPNRYFAKPFGQKLEIRRTKVSPLHPSPAWYEGNAYLVTDVDHEGDFRQLMMWKENILYENHRALELWPEYVKDGECEVQLVVQLIQSGTSDVIAFHRTYSEEELAEPIIISDPSSGYLSCSIFAKGRGRVKVGPIHYRHSRDGAGHFLPGGRRIVDSRREELFTYFHPGDLTPPLNIYFSGYRPAEGFEGYFMMAGLGHPFLLITDPRLEGGRFYLASDELEGRLHDVIREHIDALGFEEEDVIFSGLSMGSFGALYYGSQFRAHAIIAGKPIIDLGYLAERGRLVRPQEFLTILDIVNFWNKTNAQGEPSTADEFTGALLDRWRGDPGFGETKILMSYMKQDDYDDAAYFTLLDSQSGKATEVIARGYQGRHNDDSPSIVSWFAGQFRRVIDEYTEARNGG</sequence>
<dbReference type="EMBL" id="JAGFOA010000001">
    <property type="protein sequence ID" value="MBO3662205.1"/>
    <property type="molecule type" value="Genomic_DNA"/>
</dbReference>
<evidence type="ECO:0000313" key="1">
    <source>
        <dbReference type="EMBL" id="MBO3662205.1"/>
    </source>
</evidence>
<protein>
    <submittedName>
        <fullName evidence="1">Accessory Sec system protein Asp2</fullName>
    </submittedName>
</protein>
<proteinExistence type="predicted"/>
<dbReference type="GO" id="GO:0015031">
    <property type="term" value="P:protein transport"/>
    <property type="evidence" value="ECO:0007669"/>
    <property type="project" value="InterPro"/>
</dbReference>
<comment type="caution">
    <text evidence="1">The sequence shown here is derived from an EMBL/GenBank/DDBJ whole genome shotgun (WGS) entry which is preliminary data.</text>
</comment>
<dbReference type="AlphaFoldDB" id="A0A939TPB3"/>
<evidence type="ECO:0000313" key="2">
    <source>
        <dbReference type="Proteomes" id="UP000680132"/>
    </source>
</evidence>
<name>A0A939TPB3_9MICO</name>
<accession>A0A939TPB3</accession>
<dbReference type="Pfam" id="PF16929">
    <property type="entry name" value="Asp2"/>
    <property type="match status" value="1"/>
</dbReference>